<reference evidence="1 2" key="1">
    <citation type="submission" date="2013-01" db="EMBL/GenBank/DDBJ databases">
        <authorList>
            <person name="Inman J."/>
            <person name="Zafar N."/>
            <person name="Lorenzi H."/>
            <person name="Caler E."/>
        </authorList>
    </citation>
    <scope>NUCLEOTIDE SEQUENCE [LARGE SCALE GENOMIC DNA]</scope>
    <source>
        <strain evidence="1 2">HM-3:IMSS</strain>
    </source>
</reference>
<dbReference type="VEuPathDB" id="AmoebaDB:KM1_303840"/>
<sequence>MFMLFSSC</sequence>
<protein>
    <submittedName>
        <fullName evidence="1">Uncharacterized protein</fullName>
    </submittedName>
</protein>
<accession>M7WSP2</accession>
<evidence type="ECO:0000313" key="1">
    <source>
        <dbReference type="EMBL" id="EMS14439.1"/>
    </source>
</evidence>
<name>M7WSP2_ENTHI</name>
<evidence type="ECO:0000313" key="2">
    <source>
        <dbReference type="Proteomes" id="UP000030780"/>
    </source>
</evidence>
<dbReference type="Proteomes" id="UP000030780">
    <property type="component" value="Unassembled WGS sequence"/>
</dbReference>
<dbReference type="EMBL" id="KB637947">
    <property type="protein sequence ID" value="EMS14439.1"/>
    <property type="molecule type" value="Genomic_DNA"/>
</dbReference>
<proteinExistence type="predicted"/>
<gene>
    <name evidence="1" type="ORF">KM1_303840</name>
</gene>
<organism evidence="1 2">
    <name type="scientific">Entamoeba histolytica HM-3:IMSS</name>
    <dbReference type="NCBI Taxonomy" id="885315"/>
    <lineage>
        <taxon>Eukaryota</taxon>
        <taxon>Amoebozoa</taxon>
        <taxon>Evosea</taxon>
        <taxon>Archamoebae</taxon>
        <taxon>Mastigamoebida</taxon>
        <taxon>Entamoebidae</taxon>
        <taxon>Entamoeba</taxon>
    </lineage>
</organism>